<organism evidence="1">
    <name type="scientific">Peptoniphilus harei</name>
    <dbReference type="NCBI Taxonomy" id="54005"/>
    <lineage>
        <taxon>Bacteria</taxon>
        <taxon>Bacillati</taxon>
        <taxon>Bacillota</taxon>
        <taxon>Tissierellia</taxon>
        <taxon>Tissierellales</taxon>
        <taxon>Peptoniphilaceae</taxon>
        <taxon>Peptoniphilus</taxon>
    </lineage>
</organism>
<dbReference type="PATRIC" id="fig|54005.3.peg.182"/>
<comment type="caution">
    <text evidence="1">The sequence shown here is derived from an EMBL/GenBank/DDBJ whole genome shotgun (WGS) entry which is preliminary data.</text>
</comment>
<protein>
    <submittedName>
        <fullName evidence="1">Uncharacterized protein</fullName>
    </submittedName>
</protein>
<accession>A0A133PS54</accession>
<evidence type="ECO:0000313" key="2">
    <source>
        <dbReference type="Proteomes" id="UP000070174"/>
    </source>
</evidence>
<name>A0A133PS54_9FIRM</name>
<dbReference type="EMBL" id="LRQE01000004">
    <property type="protein sequence ID" value="KXA31656.1"/>
    <property type="molecule type" value="Genomic_DNA"/>
</dbReference>
<dbReference type="AlphaFoldDB" id="A0A133PS54"/>
<evidence type="ECO:0000313" key="1">
    <source>
        <dbReference type="EMBL" id="KXA31656.1"/>
    </source>
</evidence>
<dbReference type="RefSeq" id="WP_060799527.1">
    <property type="nucleotide sequence ID" value="NZ_KQ957086.1"/>
</dbReference>
<gene>
    <name evidence="1" type="ORF">HMPREF3229_00184</name>
</gene>
<reference evidence="1 2" key="1">
    <citation type="submission" date="2016-01" db="EMBL/GenBank/DDBJ databases">
        <authorList>
            <person name="Oliw E.H."/>
        </authorList>
    </citation>
    <scope>NUCLEOTIDE SEQUENCE [LARGE SCALE GENOMIC DNA]</scope>
    <source>
        <strain evidence="1 2">CMW7756A</strain>
    </source>
</reference>
<proteinExistence type="predicted"/>
<dbReference type="Proteomes" id="UP000070174">
    <property type="component" value="Unassembled WGS sequence"/>
</dbReference>
<sequence length="100" mass="11788">MKKAKEKKVPTYLVTYDEIQNYVKQGYEKGKQESIQKATNLSLAVPLMVLHDEFGFGEKRLNKFFECYLDLYDSIDKKYLDIEDILKTLKEETGIEIVER</sequence>